<evidence type="ECO:0000313" key="1">
    <source>
        <dbReference type="EMBL" id="QFG73782.1"/>
    </source>
</evidence>
<proteinExistence type="predicted"/>
<name>A0A5J6VI67_9VIRU</name>
<sequence>MKIDINVILQIFMYMGKVRDFAILCKEAHTCSVVIRRNIIYKYRLQLAQRITNHLDGLGFDDHVINYMQNNTGLNDTMCFIKEITDYNLPVKKRPHIKQLHAKSLSIISPIYILNTSIDATYRCQLVYRYRIRNNLTIKALIY</sequence>
<accession>A0A5J6VI67</accession>
<organism evidence="1">
    <name type="scientific">Megaviridae environmental sample</name>
    <dbReference type="NCBI Taxonomy" id="1737588"/>
    <lineage>
        <taxon>Viruses</taxon>
        <taxon>Varidnaviria</taxon>
        <taxon>Bamfordvirae</taxon>
        <taxon>Nucleocytoviricota</taxon>
        <taxon>Megaviricetes</taxon>
        <taxon>Imitervirales</taxon>
        <taxon>Mimiviridae</taxon>
        <taxon>environmental samples</taxon>
    </lineage>
</organism>
<dbReference type="EMBL" id="MN448270">
    <property type="protein sequence ID" value="QFG73782.1"/>
    <property type="molecule type" value="Genomic_DNA"/>
</dbReference>
<reference evidence="1" key="1">
    <citation type="journal article" date="2019" name="Philos. Trans. R. Soc. Lond., B, Biol. Sci.">
        <title>Targeted metagenomic recovery of four divergent viruses reveals shared and distinctive characteristics of giant viruses of marine eukaryotes.</title>
        <authorList>
            <person name="Needham D.M."/>
            <person name="Poirier C."/>
            <person name="Hehenberger E."/>
            <person name="Jimenez V."/>
            <person name="Swalwell J.E."/>
            <person name="Santoro A.E."/>
            <person name="Worden A.Z."/>
        </authorList>
    </citation>
    <scope>NUCLEOTIDE SEQUENCE</scope>
    <source>
        <strain evidence="1">OPacV-662</strain>
    </source>
</reference>
<protein>
    <submittedName>
        <fullName evidence="1">Uncharacterized protein</fullName>
    </submittedName>
</protein>